<keyword evidence="3" id="KW-0804">Transcription</keyword>
<dbReference type="PANTHER" id="PTHR30514">
    <property type="entry name" value="GLUCOKINASE"/>
    <property type="match status" value="1"/>
</dbReference>
<dbReference type="Gene3D" id="1.10.10.10">
    <property type="entry name" value="Winged helix-like DNA-binding domain superfamily/Winged helix DNA-binding domain"/>
    <property type="match status" value="1"/>
</dbReference>
<dbReference type="AlphaFoldDB" id="A0A1G8UK95"/>
<evidence type="ECO:0000313" key="7">
    <source>
        <dbReference type="Proteomes" id="UP000198525"/>
    </source>
</evidence>
<keyword evidence="7" id="KW-1185">Reference proteome</keyword>
<dbReference type="GO" id="GO:0003677">
    <property type="term" value="F:DNA binding"/>
    <property type="evidence" value="ECO:0007669"/>
    <property type="project" value="UniProtKB-KW"/>
</dbReference>
<evidence type="ECO:0000259" key="4">
    <source>
        <dbReference type="PROSITE" id="PS51071"/>
    </source>
</evidence>
<dbReference type="InterPro" id="IPR046348">
    <property type="entry name" value="SIS_dom_sf"/>
</dbReference>
<keyword evidence="1" id="KW-0805">Transcription regulation</keyword>
<dbReference type="Pfam" id="PF01380">
    <property type="entry name" value="SIS"/>
    <property type="match status" value="1"/>
</dbReference>
<dbReference type="GO" id="GO:0097367">
    <property type="term" value="F:carbohydrate derivative binding"/>
    <property type="evidence" value="ECO:0007669"/>
    <property type="project" value="InterPro"/>
</dbReference>
<dbReference type="Pfam" id="PF01418">
    <property type="entry name" value="HTH_6"/>
    <property type="match status" value="1"/>
</dbReference>
<dbReference type="EMBL" id="FNES01000005">
    <property type="protein sequence ID" value="SDJ54044.1"/>
    <property type="molecule type" value="Genomic_DNA"/>
</dbReference>
<dbReference type="STRING" id="376427.SAMN04487954_105207"/>
<feature type="domain" description="SIS" evidence="5">
    <location>
        <begin position="124"/>
        <end position="263"/>
    </location>
</feature>
<dbReference type="Proteomes" id="UP000198525">
    <property type="component" value="Unassembled WGS sequence"/>
</dbReference>
<evidence type="ECO:0000256" key="1">
    <source>
        <dbReference type="ARBA" id="ARBA00023015"/>
    </source>
</evidence>
<reference evidence="6 7" key="1">
    <citation type="submission" date="2016-10" db="EMBL/GenBank/DDBJ databases">
        <authorList>
            <person name="de Groot N.N."/>
        </authorList>
    </citation>
    <scope>NUCLEOTIDE SEQUENCE [LARGE SCALE GENOMIC DNA]</scope>
    <source>
        <strain evidence="6 7">CGMCC 1.6133</strain>
    </source>
</reference>
<dbReference type="CDD" id="cd05013">
    <property type="entry name" value="SIS_RpiR"/>
    <property type="match status" value="1"/>
</dbReference>
<evidence type="ECO:0000256" key="3">
    <source>
        <dbReference type="ARBA" id="ARBA00023163"/>
    </source>
</evidence>
<dbReference type="GO" id="GO:1901135">
    <property type="term" value="P:carbohydrate derivative metabolic process"/>
    <property type="evidence" value="ECO:0007669"/>
    <property type="project" value="InterPro"/>
</dbReference>
<feature type="domain" description="HTH rpiR-type" evidence="4">
    <location>
        <begin position="4"/>
        <end position="80"/>
    </location>
</feature>
<dbReference type="NCBIfam" id="NF008451">
    <property type="entry name" value="PRK11302.1"/>
    <property type="match status" value="1"/>
</dbReference>
<dbReference type="SUPFAM" id="SSF53697">
    <property type="entry name" value="SIS domain"/>
    <property type="match status" value="1"/>
</dbReference>
<protein>
    <submittedName>
        <fullName evidence="6">Transcriptional regulator, RpiR family</fullName>
    </submittedName>
</protein>
<evidence type="ECO:0000313" key="6">
    <source>
        <dbReference type="EMBL" id="SDJ54044.1"/>
    </source>
</evidence>
<dbReference type="PROSITE" id="PS51464">
    <property type="entry name" value="SIS"/>
    <property type="match status" value="1"/>
</dbReference>
<evidence type="ECO:0000256" key="2">
    <source>
        <dbReference type="ARBA" id="ARBA00023125"/>
    </source>
</evidence>
<dbReference type="PROSITE" id="PS51071">
    <property type="entry name" value="HTH_RPIR"/>
    <property type="match status" value="1"/>
</dbReference>
<evidence type="ECO:0000259" key="5">
    <source>
        <dbReference type="PROSITE" id="PS51464"/>
    </source>
</evidence>
<sequence length="287" mass="31482">MADHDLLQRIRQRLDELNRSERKVADVILADPARATGLSIASLAQAASVSEPTVNRFCRSFDAKGYPDFKIKLAQSLAGGTPYVSQAVEPSDAAAAYTGKIFGATIAALDQARREIDPAKIERMVDYLTQAKQIHFFGLGASGAVAQDAQHKFFRFNLPVTSYVDVLMQRMIAAACHTGDVVVVISWTGRTRELVDIARLARESGAVVLGITAPLSPLARECTETLDIPTPEDTDYYMPMTSRMIQLTLIDVLATGVTLRRGEDFLTHLKKIKDSLKETRYPATPRG</sequence>
<dbReference type="InterPro" id="IPR047640">
    <property type="entry name" value="RpiR-like"/>
</dbReference>
<dbReference type="PANTHER" id="PTHR30514:SF1">
    <property type="entry name" value="HTH-TYPE TRANSCRIPTIONAL REGULATOR HEXR-RELATED"/>
    <property type="match status" value="1"/>
</dbReference>
<dbReference type="SUPFAM" id="SSF46689">
    <property type="entry name" value="Homeodomain-like"/>
    <property type="match status" value="1"/>
</dbReference>
<organism evidence="6 7">
    <name type="scientific">Billgrantia gudaonensis</name>
    <dbReference type="NCBI Taxonomy" id="376427"/>
    <lineage>
        <taxon>Bacteria</taxon>
        <taxon>Pseudomonadati</taxon>
        <taxon>Pseudomonadota</taxon>
        <taxon>Gammaproteobacteria</taxon>
        <taxon>Oceanospirillales</taxon>
        <taxon>Halomonadaceae</taxon>
        <taxon>Billgrantia</taxon>
    </lineage>
</organism>
<dbReference type="InterPro" id="IPR035472">
    <property type="entry name" value="RpiR-like_SIS"/>
</dbReference>
<dbReference type="InterPro" id="IPR000281">
    <property type="entry name" value="HTH_RpiR"/>
</dbReference>
<dbReference type="InterPro" id="IPR009057">
    <property type="entry name" value="Homeodomain-like_sf"/>
</dbReference>
<gene>
    <name evidence="6" type="ORF">SAMN04487954_105207</name>
</gene>
<accession>A0A1G8UK95</accession>
<dbReference type="RefSeq" id="WP_089685176.1">
    <property type="nucleotide sequence ID" value="NZ_FNES01000005.1"/>
</dbReference>
<proteinExistence type="predicted"/>
<dbReference type="FunFam" id="1.10.10.10:FF:000060">
    <property type="entry name" value="DNA-binding transcriptional regulator HexR"/>
    <property type="match status" value="1"/>
</dbReference>
<keyword evidence="2" id="KW-0238">DNA-binding</keyword>
<name>A0A1G8UK95_9GAMM</name>
<dbReference type="Gene3D" id="3.40.50.10490">
    <property type="entry name" value="Glucose-6-phosphate isomerase like protein, domain 1"/>
    <property type="match status" value="1"/>
</dbReference>
<dbReference type="InterPro" id="IPR001347">
    <property type="entry name" value="SIS_dom"/>
</dbReference>
<dbReference type="OrthoDB" id="257751at2"/>
<dbReference type="GO" id="GO:0003700">
    <property type="term" value="F:DNA-binding transcription factor activity"/>
    <property type="evidence" value="ECO:0007669"/>
    <property type="project" value="InterPro"/>
</dbReference>
<dbReference type="InterPro" id="IPR036388">
    <property type="entry name" value="WH-like_DNA-bd_sf"/>
</dbReference>